<dbReference type="InterPro" id="IPR032821">
    <property type="entry name" value="PKS_assoc"/>
</dbReference>
<dbReference type="PROSITE" id="PS50075">
    <property type="entry name" value="CARRIER"/>
    <property type="match status" value="1"/>
</dbReference>
<keyword evidence="15" id="KW-1185">Reference proteome</keyword>
<keyword evidence="4" id="KW-0963">Cytoplasm</keyword>
<evidence type="ECO:0000256" key="3">
    <source>
        <dbReference type="ARBA" id="ARBA00022450"/>
    </source>
</evidence>
<comment type="subcellular location">
    <subcellularLocation>
        <location evidence="1">Cytoplasm</location>
    </subcellularLocation>
</comment>
<feature type="domain" description="PKS/mFAS DH" evidence="13">
    <location>
        <begin position="539"/>
        <end position="820"/>
    </location>
</feature>
<dbReference type="InterPro" id="IPR042104">
    <property type="entry name" value="PKS_dehydratase_sf"/>
</dbReference>
<dbReference type="InterPro" id="IPR049490">
    <property type="entry name" value="C883_1060-like_KR_N"/>
</dbReference>
<dbReference type="GO" id="GO:0005886">
    <property type="term" value="C:plasma membrane"/>
    <property type="evidence" value="ECO:0007669"/>
    <property type="project" value="TreeGrafter"/>
</dbReference>
<keyword evidence="7" id="KW-0677">Repeat</keyword>
<evidence type="ECO:0000313" key="14">
    <source>
        <dbReference type="EMBL" id="MEN7551963.1"/>
    </source>
</evidence>
<dbReference type="InterPro" id="IPR020841">
    <property type="entry name" value="PKS_Beta-ketoAc_synthase_dom"/>
</dbReference>
<dbReference type="Pfam" id="PF00109">
    <property type="entry name" value="ketoacyl-synt"/>
    <property type="match status" value="2"/>
</dbReference>
<reference evidence="14 15" key="1">
    <citation type="submission" date="2024-04" db="EMBL/GenBank/DDBJ databases">
        <title>Novel genus in family Flammeovirgaceae.</title>
        <authorList>
            <person name="Nguyen T.H."/>
            <person name="Vuong T.Q."/>
            <person name="Le H."/>
            <person name="Kim S.-G."/>
        </authorList>
    </citation>
    <scope>NUCLEOTIDE SEQUENCE [LARGE SCALE GENOMIC DNA]</scope>
    <source>
        <strain evidence="14 15">JCM 23209</strain>
    </source>
</reference>
<sequence>ALHQAVSSIQKGDCEQALAGGINAILTPSLYLAFDHVGMLSPEGRCKAFSSEAEGFGRGEGGGMVLLKPLSKALSEGDHIYGVIRGSAVNHGGRSSSLTAPNPEAQSEVVYTAYERSGLDPRRVGYIEAHGTGTSLGDPIEVTGLKKAFGQLYREHGYDPASGRCGIGTVKTNIGHLETAAGIAGLLKVLLSMKYDKLPKLVHFKEQNPYLSLSGSPFYFQSETGGWPREEGQAPVAGISSFGFGGVNAHVVVEGYPAETEPTPESHLPQLIVLSAKNKDRLRAYALNLMGFLEQNATHSSLSSASINELSAIENKLSTYVANLLDVSKKDVCLTDTFEEQGTDVVKGKQLIQRIKEGLAIDLSFNDLVRYDTLSTLAKYCYEVQAQQKGIEVDWLKESDNPALPSENSQTLQEIAYTLQIGREEFSNRLAIVAKSISELYSTLKAYLRQEEAEYYTGEVGSGNTETVFVEKAELSALVQKEDLSQIAQYWVEGKKIRWKLLHSNKVARVSLPTYPFAKDTYWVKGTAENQLNTQSAIPKLTPLLDQNNSVLGKHSYRKHLTEVDTYMKDHVINGQMVLPGVVYLEMARMAAELACPGEKVLEMAHVTWVKTLSLDKHTSREIDTELRLEKNKLTWKISEDMVFAQGELKTGQYLYAGPNVAVDVDREKRALQKQMNREAFYQRFEEGGFKYGKMFTPLQQVYYDEHTALAYVEVPDSLKGDFSHYVLHPSIMEGSLQTAGLLANLHQPIGSPYIPYEIASLKIYRKLEKASWVLAIEKTKSETSANSKKYDLQILNDRGELCIEIHDYTVKQFKFKKDEHNNNVFVKRWEPVQALSKESHKSQHVLCFADSQRFEDIRRHINETHGTVKTTLVKSGAGFDYVNGQYTVNMQSKADIDRLVSILYKDSPSVPDTIVWDFERVRTSFATGEQTYINEMSPVFSFTQALLNQRSKGTILQIFMDTSTPGLEALSSFGKSITLENKYLRFKTIAIDSHTDAGHIVSSECVGYADAQIRYRGGKRYRSVWDRMLSGHSYEWKHHAVYVITGGNGGVARELLKRLAPSKPKIVMIGRNPVKPELQSMIEHEQGECTYLQADVTDKKAMGQALQNVRRQYGEINGIFHCAGITNDALLKNTSWPEFKEILSAKTTGTLVLDELTQSDPLDFFVLFSSISSVLGNAGQAAYAYANGFMDAYADYRNQLVIKQQRQGKSVAINWPLWQEGGMQINTERLALLKNSIGAVPMASTWAWQSLSQILASDESQAFVWSGNVEKVLPLLKGLPIEPEMTDISVGKNPEDLEANLEKAIAQLLEIISKITLIGKEQLSTTTLLDDYGLDSITLTELANEINQRWKLEITPTFFFEINPLNIEELANYLLQKFGAQMVKNTSEIESISVEEERNVKSVKEPGGERTVQEVQNEEGKSDTGYEPVAIVGMAGVMPGSGDLDQFWNHLKAGQDLVTEIPLDRWDWRDYYGDPSKEPNTSLSKWGAFMSGIDHFDAEFFNISPSEAKYMDPQQRIALQIIWKTMENAGYKPSSFNGSRTALYLGVSNMDYAELLESMPASSYGMTGNNRPFIVNRISYLLNLRGASEPIDTLCSSSLVAVDRAIQDLHNGTCDQAIAAGINVIITPRLHLNYSAANMLSVEGKCKTFDKSANGFVRGEGVAALLLKPLDKAEADGDYIYGVIRGSAVNHGGLAKSITAPNVNAQAEVVAEAYTKGGISPDTITYIEAHGTGTALGDPTEINGLKKAFEILYRQQGKSMSRQNYCALGSVKTNIGHLESGAGIAGLVKVLLAMQHKQIPASLHIHEQNPYIDLKGSPFYLAKETHPWKNLEEHGRLIPLRAGISSFGAGGVNAHVLVEEYRRQKHPVRLEASGPLVFVLSAKNENQLKTYASEVKEYLSGRYGKDDIYDIVYTMSMGRDAMEARCAIIIEGIEELVEKLEAVASGVWQTEAVFVQINEENSKPARLDSAPVELKEQVNHWVTGGELLWDITRIQTAKRIPLPTYPFEKQRHWIKTGQIQKPVIPKPKSVQAFTIMDQAVNGHDRFIIQLSAHGAYIKDHTINGQIIVPGVLYMEMIRACAELARQKAVNTLKDLTWYQPILFEEQVRQNVSILLKDTQTGMKYEIASGEKENKIIHCQGSLGFDPVVSNFSIDIKALQARCHVQYDNSALYQKFAERGFDYGENLKAIEQLWVGEDIALVALRIPAEDNAHVFHPAILDGALQALIQFDTEEGNAQNYLPFSVDSFEFYQKFPEVCYAYISKHPGGGDRHLIKKYDITIADTSGKPIACMQGFAKKLINPTNGVDTIAGDDWELMIYTNEYEAL</sequence>
<dbReference type="InterPro" id="IPR050091">
    <property type="entry name" value="PKS_NRPS_Biosynth_Enz"/>
</dbReference>
<evidence type="ECO:0000256" key="7">
    <source>
        <dbReference type="ARBA" id="ARBA00022737"/>
    </source>
</evidence>
<dbReference type="FunFam" id="3.40.47.10:FF:000019">
    <property type="entry name" value="Polyketide synthase type I"/>
    <property type="match status" value="1"/>
</dbReference>
<feature type="domain" description="Ketosynthase family 3 (KS3)" evidence="12">
    <location>
        <begin position="1"/>
        <end position="255"/>
    </location>
</feature>
<feature type="active site" description="Proton donor; for dehydratase activity" evidence="9">
    <location>
        <position position="2221"/>
    </location>
</feature>
<evidence type="ECO:0000256" key="5">
    <source>
        <dbReference type="ARBA" id="ARBA00022553"/>
    </source>
</evidence>
<dbReference type="InterPro" id="IPR016039">
    <property type="entry name" value="Thiolase-like"/>
</dbReference>
<comment type="caution">
    <text evidence="9">Lacks conserved residue(s) required for the propagation of feature annotation.</text>
</comment>
<dbReference type="InterPro" id="IPR049552">
    <property type="entry name" value="PKS_DH_N"/>
</dbReference>
<feature type="domain" description="Ketosynthase family 3 (KS3)" evidence="12">
    <location>
        <begin position="1427"/>
        <end position="1861"/>
    </location>
</feature>
<dbReference type="Pfam" id="PF08659">
    <property type="entry name" value="KR"/>
    <property type="match status" value="1"/>
</dbReference>
<dbReference type="Pfam" id="PF00550">
    <property type="entry name" value="PP-binding"/>
    <property type="match status" value="2"/>
</dbReference>
<dbReference type="Pfam" id="PF21089">
    <property type="entry name" value="PKS_DH_N"/>
    <property type="match status" value="2"/>
</dbReference>
<dbReference type="Pfam" id="PF14765">
    <property type="entry name" value="PS-DH"/>
    <property type="match status" value="2"/>
</dbReference>
<dbReference type="InterPro" id="IPR049551">
    <property type="entry name" value="PKS_DH_C"/>
</dbReference>
<dbReference type="Gene3D" id="3.40.50.720">
    <property type="entry name" value="NAD(P)-binding Rossmann-like Domain"/>
    <property type="match status" value="1"/>
</dbReference>
<evidence type="ECO:0000256" key="9">
    <source>
        <dbReference type="PROSITE-ProRule" id="PRU01363"/>
    </source>
</evidence>
<feature type="non-terminal residue" evidence="14">
    <location>
        <position position="1"/>
    </location>
</feature>
<dbReference type="PROSITE" id="PS52019">
    <property type="entry name" value="PKS_MFAS_DH"/>
    <property type="match status" value="2"/>
</dbReference>
<dbReference type="SMART" id="SM00822">
    <property type="entry name" value="PKS_KR"/>
    <property type="match status" value="1"/>
</dbReference>
<gene>
    <name evidence="14" type="ORF">AAG747_28875</name>
</gene>
<evidence type="ECO:0000313" key="15">
    <source>
        <dbReference type="Proteomes" id="UP001403385"/>
    </source>
</evidence>
<evidence type="ECO:0000256" key="2">
    <source>
        <dbReference type="ARBA" id="ARBA00004792"/>
    </source>
</evidence>
<dbReference type="GO" id="GO:0006633">
    <property type="term" value="P:fatty acid biosynthetic process"/>
    <property type="evidence" value="ECO:0007669"/>
    <property type="project" value="TreeGrafter"/>
</dbReference>
<feature type="region of interest" description="Disordered" evidence="10">
    <location>
        <begin position="1405"/>
        <end position="1425"/>
    </location>
</feature>
<dbReference type="Pfam" id="PF22336">
    <property type="entry name" value="RhiE-like_linker"/>
    <property type="match status" value="2"/>
</dbReference>
<feature type="region of interest" description="N-terminal hotdog fold" evidence="9">
    <location>
        <begin position="539"/>
        <end position="661"/>
    </location>
</feature>
<dbReference type="InterPro" id="IPR054514">
    <property type="entry name" value="RhiE-like_linker"/>
</dbReference>
<dbReference type="PROSITE" id="PS00012">
    <property type="entry name" value="PHOSPHOPANTETHEINE"/>
    <property type="match status" value="1"/>
</dbReference>
<comment type="caution">
    <text evidence="14">The sequence shown here is derived from an EMBL/GenBank/DDBJ whole genome shotgun (WGS) entry which is preliminary data.</text>
</comment>
<dbReference type="InterPro" id="IPR006162">
    <property type="entry name" value="Ppantetheine_attach_site"/>
</dbReference>
<dbReference type="PANTHER" id="PTHR43775:SF37">
    <property type="entry name" value="SI:DKEY-61P9.11"/>
    <property type="match status" value="1"/>
</dbReference>
<feature type="region of interest" description="C-terminal hotdog fold" evidence="9">
    <location>
        <begin position="673"/>
        <end position="820"/>
    </location>
</feature>
<feature type="region of interest" description="C-terminal hotdog fold" evidence="9">
    <location>
        <begin position="2164"/>
        <end position="2306"/>
    </location>
</feature>
<dbReference type="CDD" id="cd00833">
    <property type="entry name" value="PKS"/>
    <property type="match status" value="2"/>
</dbReference>
<dbReference type="InterPro" id="IPR020807">
    <property type="entry name" value="PKS_DH"/>
</dbReference>
<dbReference type="InterPro" id="IPR014030">
    <property type="entry name" value="Ketoacyl_synth_N"/>
</dbReference>
<dbReference type="RefSeq" id="WP_346824741.1">
    <property type="nucleotide sequence ID" value="NZ_JBDKWZ010000032.1"/>
</dbReference>
<dbReference type="Gene3D" id="1.10.1200.10">
    <property type="entry name" value="ACP-like"/>
    <property type="match status" value="1"/>
</dbReference>
<dbReference type="GO" id="GO:0004312">
    <property type="term" value="F:fatty acid synthase activity"/>
    <property type="evidence" value="ECO:0007669"/>
    <property type="project" value="TreeGrafter"/>
</dbReference>
<evidence type="ECO:0000256" key="8">
    <source>
        <dbReference type="ARBA" id="ARBA00054155"/>
    </source>
</evidence>
<dbReference type="Gene3D" id="3.40.47.10">
    <property type="match status" value="2"/>
</dbReference>
<dbReference type="InterPro" id="IPR036736">
    <property type="entry name" value="ACP-like_sf"/>
</dbReference>
<keyword evidence="3" id="KW-0596">Phosphopantetheine</keyword>
<dbReference type="SUPFAM" id="SSF53901">
    <property type="entry name" value="Thiolase-like"/>
    <property type="match status" value="3"/>
</dbReference>
<dbReference type="SUPFAM" id="SSF51735">
    <property type="entry name" value="NAD(P)-binding Rossmann-fold domains"/>
    <property type="match status" value="1"/>
</dbReference>
<dbReference type="Gene3D" id="1.10.1240.100">
    <property type="match status" value="1"/>
</dbReference>
<keyword evidence="5" id="KW-0597">Phosphoprotein</keyword>
<dbReference type="InterPro" id="IPR049900">
    <property type="entry name" value="PKS_mFAS_DH"/>
</dbReference>
<evidence type="ECO:0000259" key="12">
    <source>
        <dbReference type="PROSITE" id="PS52004"/>
    </source>
</evidence>
<dbReference type="CDD" id="cd08953">
    <property type="entry name" value="KR_2_SDR_x"/>
    <property type="match status" value="1"/>
</dbReference>
<dbReference type="Pfam" id="PF16197">
    <property type="entry name" value="KAsynt_C_assoc"/>
    <property type="match status" value="1"/>
</dbReference>
<dbReference type="InterPro" id="IPR014031">
    <property type="entry name" value="Ketoacyl_synth_C"/>
</dbReference>
<feature type="active site" description="Proton acceptor; for dehydratase activity" evidence="9">
    <location>
        <position position="2061"/>
    </location>
</feature>
<proteinExistence type="predicted"/>
<dbReference type="PROSITE" id="PS52004">
    <property type="entry name" value="KS3_2"/>
    <property type="match status" value="2"/>
</dbReference>
<dbReference type="InterPro" id="IPR013968">
    <property type="entry name" value="PKS_KR"/>
</dbReference>
<feature type="domain" description="Carrier" evidence="11">
    <location>
        <begin position="1300"/>
        <end position="1379"/>
    </location>
</feature>
<dbReference type="PANTHER" id="PTHR43775">
    <property type="entry name" value="FATTY ACID SYNTHASE"/>
    <property type="match status" value="1"/>
</dbReference>
<evidence type="ECO:0000256" key="1">
    <source>
        <dbReference type="ARBA" id="ARBA00004496"/>
    </source>
</evidence>
<protein>
    <submittedName>
        <fullName evidence="14">SDR family NAD(P)-dependent oxidoreductase</fullName>
    </submittedName>
</protein>
<dbReference type="SMART" id="SM00825">
    <property type="entry name" value="PKS_KS"/>
    <property type="match status" value="2"/>
</dbReference>
<dbReference type="InterPro" id="IPR036291">
    <property type="entry name" value="NAD(P)-bd_dom_sf"/>
</dbReference>
<accession>A0AAW9SDR5</accession>
<dbReference type="GO" id="GO:0071770">
    <property type="term" value="P:DIM/DIP cell wall layer assembly"/>
    <property type="evidence" value="ECO:0007669"/>
    <property type="project" value="TreeGrafter"/>
</dbReference>
<evidence type="ECO:0000256" key="10">
    <source>
        <dbReference type="SAM" id="MobiDB-lite"/>
    </source>
</evidence>
<comment type="function">
    <text evidence="8">Involved in production of the polyketide antibiotic thailandamide.</text>
</comment>
<evidence type="ECO:0000259" key="13">
    <source>
        <dbReference type="PROSITE" id="PS52019"/>
    </source>
</evidence>
<evidence type="ECO:0000256" key="4">
    <source>
        <dbReference type="ARBA" id="ARBA00022490"/>
    </source>
</evidence>
<dbReference type="EMBL" id="JBDKWZ010000032">
    <property type="protein sequence ID" value="MEN7551963.1"/>
    <property type="molecule type" value="Genomic_DNA"/>
</dbReference>
<dbReference type="Proteomes" id="UP001403385">
    <property type="component" value="Unassembled WGS sequence"/>
</dbReference>
<dbReference type="InterPro" id="IPR057326">
    <property type="entry name" value="KR_dom"/>
</dbReference>
<evidence type="ECO:0000256" key="6">
    <source>
        <dbReference type="ARBA" id="ARBA00022679"/>
    </source>
</evidence>
<organism evidence="14 15">
    <name type="scientific">Rapidithrix thailandica</name>
    <dbReference type="NCBI Taxonomy" id="413964"/>
    <lineage>
        <taxon>Bacteria</taxon>
        <taxon>Pseudomonadati</taxon>
        <taxon>Bacteroidota</taxon>
        <taxon>Cytophagia</taxon>
        <taxon>Cytophagales</taxon>
        <taxon>Flammeovirgaceae</taxon>
        <taxon>Rapidithrix</taxon>
    </lineage>
</organism>
<evidence type="ECO:0000259" key="11">
    <source>
        <dbReference type="PROSITE" id="PS50075"/>
    </source>
</evidence>
<dbReference type="GO" id="GO:0005737">
    <property type="term" value="C:cytoplasm"/>
    <property type="evidence" value="ECO:0007669"/>
    <property type="project" value="UniProtKB-SubCell"/>
</dbReference>
<dbReference type="SMART" id="SM00826">
    <property type="entry name" value="PKS_DH"/>
    <property type="match status" value="2"/>
</dbReference>
<name>A0AAW9SDR5_9BACT</name>
<feature type="region of interest" description="N-terminal hotdog fold" evidence="9">
    <location>
        <begin position="2028"/>
        <end position="2150"/>
    </location>
</feature>
<dbReference type="InterPro" id="IPR009081">
    <property type="entry name" value="PP-bd_ACP"/>
</dbReference>
<dbReference type="SUPFAM" id="SSF47336">
    <property type="entry name" value="ACP-like"/>
    <property type="match status" value="2"/>
</dbReference>
<keyword evidence="6" id="KW-0808">Transferase</keyword>
<dbReference type="Pfam" id="PF21394">
    <property type="entry name" value="Beta-ketacyl_N"/>
    <property type="match status" value="1"/>
</dbReference>
<feature type="domain" description="PKS/mFAS DH" evidence="13">
    <location>
        <begin position="2028"/>
        <end position="2306"/>
    </location>
</feature>
<dbReference type="Gene3D" id="3.10.129.110">
    <property type="entry name" value="Polyketide synthase dehydratase"/>
    <property type="match status" value="2"/>
</dbReference>
<comment type="pathway">
    <text evidence="2">Antibiotic biosynthesis.</text>
</comment>
<dbReference type="Pfam" id="PF02801">
    <property type="entry name" value="Ketoacyl-synt_C"/>
    <property type="match status" value="2"/>
</dbReference>
<dbReference type="Gene3D" id="3.30.70.3290">
    <property type="match status" value="1"/>
</dbReference>